<evidence type="ECO:0000256" key="4">
    <source>
        <dbReference type="ARBA" id="ARBA00022692"/>
    </source>
</evidence>
<keyword evidence="6 7" id="KW-0472">Membrane</keyword>
<evidence type="ECO:0000256" key="5">
    <source>
        <dbReference type="ARBA" id="ARBA00023065"/>
    </source>
</evidence>
<evidence type="ECO:0000256" key="1">
    <source>
        <dbReference type="ARBA" id="ARBA00004167"/>
    </source>
</evidence>
<dbReference type="Proteomes" id="UP000005226">
    <property type="component" value="Chromosome 7"/>
</dbReference>
<evidence type="ECO:0000256" key="2">
    <source>
        <dbReference type="ARBA" id="ARBA00005948"/>
    </source>
</evidence>
<dbReference type="InterPro" id="IPR000272">
    <property type="entry name" value="Ion-transport_regulator_FXYD"/>
</dbReference>
<protein>
    <recommendedName>
        <fullName evidence="7">FXYD domain-containing ion transport regulator</fullName>
    </recommendedName>
</protein>
<sequence>QEETQQAGQTGWLILIASVSAVFLSDYGSLRIGGLIFAVLLFLTGTATLPQPERDKTKILGGQDPEKTMI</sequence>
<comment type="similarity">
    <text evidence="2 7">Belongs to the FXYD family.</text>
</comment>
<dbReference type="Ensembl" id="ENSTRUT00000048927.2">
    <property type="protein sequence ID" value="ENSTRUP00000053980.2"/>
    <property type="gene ID" value="ENSTRUG00000025187.2"/>
</dbReference>
<keyword evidence="7" id="KW-1133">Transmembrane helix</keyword>
<keyword evidence="3 7" id="KW-0813">Transport</keyword>
<evidence type="ECO:0000313" key="8">
    <source>
        <dbReference type="Ensembl" id="ENSTRUP00000053980.2"/>
    </source>
</evidence>
<reference evidence="8" key="2">
    <citation type="submission" date="2025-08" db="UniProtKB">
        <authorList>
            <consortium name="Ensembl"/>
        </authorList>
    </citation>
    <scope>IDENTIFICATION</scope>
</reference>
<dbReference type="GO" id="GO:0099106">
    <property type="term" value="F:ion channel regulator activity"/>
    <property type="evidence" value="ECO:0007669"/>
    <property type="project" value="InterPro"/>
</dbReference>
<evidence type="ECO:0000256" key="6">
    <source>
        <dbReference type="ARBA" id="ARBA00023136"/>
    </source>
</evidence>
<name>A0A3B5KF15_TAKRU</name>
<organism evidence="8 9">
    <name type="scientific">Takifugu rubripes</name>
    <name type="common">Japanese pufferfish</name>
    <name type="synonym">Fugu rubripes</name>
    <dbReference type="NCBI Taxonomy" id="31033"/>
    <lineage>
        <taxon>Eukaryota</taxon>
        <taxon>Metazoa</taxon>
        <taxon>Chordata</taxon>
        <taxon>Craniata</taxon>
        <taxon>Vertebrata</taxon>
        <taxon>Euteleostomi</taxon>
        <taxon>Actinopterygii</taxon>
        <taxon>Neopterygii</taxon>
        <taxon>Teleostei</taxon>
        <taxon>Neoteleostei</taxon>
        <taxon>Acanthomorphata</taxon>
        <taxon>Eupercaria</taxon>
        <taxon>Tetraodontiformes</taxon>
        <taxon>Tetradontoidea</taxon>
        <taxon>Tetraodontidae</taxon>
        <taxon>Takifugu</taxon>
    </lineage>
</organism>
<evidence type="ECO:0000256" key="3">
    <source>
        <dbReference type="ARBA" id="ARBA00022448"/>
    </source>
</evidence>
<comment type="caution">
    <text evidence="7">Lacks conserved residue(s) required for the propagation of feature annotation.</text>
</comment>
<dbReference type="GO" id="GO:0006811">
    <property type="term" value="P:monoatomic ion transport"/>
    <property type="evidence" value="ECO:0007669"/>
    <property type="project" value="UniProtKB-KW"/>
</dbReference>
<keyword evidence="5 7" id="KW-0406">Ion transport</keyword>
<dbReference type="InParanoid" id="A0A3B5KF15"/>
<keyword evidence="4 7" id="KW-0812">Transmembrane</keyword>
<reference evidence="8" key="3">
    <citation type="submission" date="2025-09" db="UniProtKB">
        <authorList>
            <consortium name="Ensembl"/>
        </authorList>
    </citation>
    <scope>IDENTIFICATION</scope>
</reference>
<accession>A0A3B5KF15</accession>
<dbReference type="GO" id="GO:0043269">
    <property type="term" value="P:regulation of monoatomic ion transport"/>
    <property type="evidence" value="ECO:0007669"/>
    <property type="project" value="InterPro"/>
</dbReference>
<comment type="subcellular location">
    <subcellularLocation>
        <location evidence="1">Membrane</location>
        <topology evidence="1">Single-pass membrane protein</topology>
    </subcellularLocation>
</comment>
<proteinExistence type="inferred from homology"/>
<dbReference type="Pfam" id="PF02038">
    <property type="entry name" value="ATP1G1_PLM_MAT8"/>
    <property type="match status" value="1"/>
</dbReference>
<reference evidence="8 9" key="1">
    <citation type="journal article" date="2011" name="Genome Biol. Evol.">
        <title>Integration of the genetic map and genome assembly of fugu facilitates insights into distinct features of genome evolution in teleosts and mammals.</title>
        <authorList>
            <person name="Kai W."/>
            <person name="Kikuchi K."/>
            <person name="Tohari S."/>
            <person name="Chew A.K."/>
            <person name="Tay A."/>
            <person name="Fujiwara A."/>
            <person name="Hosoya S."/>
            <person name="Suetake H."/>
            <person name="Naruse K."/>
            <person name="Brenner S."/>
            <person name="Suzuki Y."/>
            <person name="Venkatesh B."/>
        </authorList>
    </citation>
    <scope>NUCLEOTIDE SEQUENCE [LARGE SCALE GENOMIC DNA]</scope>
</reference>
<feature type="transmembrane region" description="Helical" evidence="7">
    <location>
        <begin position="30"/>
        <end position="49"/>
    </location>
</feature>
<dbReference type="AlphaFoldDB" id="A0A3B5KF15"/>
<dbReference type="Gene3D" id="1.20.5.780">
    <property type="entry name" value="Single helix bin"/>
    <property type="match status" value="1"/>
</dbReference>
<dbReference type="GO" id="GO:0016020">
    <property type="term" value="C:membrane"/>
    <property type="evidence" value="ECO:0007669"/>
    <property type="project" value="UniProtKB-SubCell"/>
</dbReference>
<evidence type="ECO:0000313" key="9">
    <source>
        <dbReference type="Proteomes" id="UP000005226"/>
    </source>
</evidence>
<keyword evidence="9" id="KW-1185">Reference proteome</keyword>
<evidence type="ECO:0000256" key="7">
    <source>
        <dbReference type="RuleBase" id="RU364131"/>
    </source>
</evidence>
<feature type="transmembrane region" description="Helical" evidence="7">
    <location>
        <begin position="7"/>
        <end position="24"/>
    </location>
</feature>